<evidence type="ECO:0000313" key="7">
    <source>
        <dbReference type="EMBL" id="GCB82704.1"/>
    </source>
</evidence>
<dbReference type="PROSITE" id="PS50221">
    <property type="entry name" value="GAIN_B"/>
    <property type="match status" value="1"/>
</dbReference>
<keyword evidence="2" id="KW-0812">Transmembrane</keyword>
<feature type="non-terminal residue" evidence="7">
    <location>
        <position position="109"/>
    </location>
</feature>
<name>A0A401QBE1_SCYTO</name>
<keyword evidence="4" id="KW-0472">Membrane</keyword>
<evidence type="ECO:0000256" key="5">
    <source>
        <dbReference type="ARBA" id="ARBA00023157"/>
    </source>
</evidence>
<feature type="non-terminal residue" evidence="7">
    <location>
        <position position="1"/>
    </location>
</feature>
<dbReference type="STRING" id="75743.A0A401QBE1"/>
<keyword evidence="8" id="KW-1185">Reference proteome</keyword>
<comment type="caution">
    <text evidence="7">The sequence shown here is derived from an EMBL/GenBank/DDBJ whole genome shotgun (WGS) entry which is preliminary data.</text>
</comment>
<comment type="subcellular location">
    <subcellularLocation>
        <location evidence="1">Membrane</location>
    </subcellularLocation>
</comment>
<dbReference type="OrthoDB" id="1100386at2759"/>
<dbReference type="Gene3D" id="2.60.220.50">
    <property type="match status" value="1"/>
</dbReference>
<evidence type="ECO:0000256" key="3">
    <source>
        <dbReference type="ARBA" id="ARBA00022989"/>
    </source>
</evidence>
<organism evidence="7 8">
    <name type="scientific">Scyliorhinus torazame</name>
    <name type="common">Cloudy catshark</name>
    <name type="synonym">Catulus torazame</name>
    <dbReference type="NCBI Taxonomy" id="75743"/>
    <lineage>
        <taxon>Eukaryota</taxon>
        <taxon>Metazoa</taxon>
        <taxon>Chordata</taxon>
        <taxon>Craniata</taxon>
        <taxon>Vertebrata</taxon>
        <taxon>Chondrichthyes</taxon>
        <taxon>Elasmobranchii</taxon>
        <taxon>Galeomorphii</taxon>
        <taxon>Galeoidea</taxon>
        <taxon>Carcharhiniformes</taxon>
        <taxon>Scyliorhinidae</taxon>
        <taxon>Scyliorhinus</taxon>
    </lineage>
</organism>
<evidence type="ECO:0000256" key="4">
    <source>
        <dbReference type="ARBA" id="ARBA00023136"/>
    </source>
</evidence>
<feature type="domain" description="GAIN-B" evidence="6">
    <location>
        <begin position="1"/>
        <end position="109"/>
    </location>
</feature>
<dbReference type="GO" id="GO:0016020">
    <property type="term" value="C:membrane"/>
    <property type="evidence" value="ECO:0007669"/>
    <property type="project" value="UniProtKB-SubCell"/>
</dbReference>
<keyword evidence="5" id="KW-1015">Disulfide bond</keyword>
<protein>
    <recommendedName>
        <fullName evidence="6">GAIN-B domain-containing protein</fullName>
    </recommendedName>
</protein>
<evidence type="ECO:0000256" key="1">
    <source>
        <dbReference type="ARBA" id="ARBA00004370"/>
    </source>
</evidence>
<evidence type="ECO:0000256" key="2">
    <source>
        <dbReference type="ARBA" id="ARBA00022692"/>
    </source>
</evidence>
<dbReference type="InterPro" id="IPR046338">
    <property type="entry name" value="GAIN_dom_sf"/>
</dbReference>
<dbReference type="InterPro" id="IPR057244">
    <property type="entry name" value="GAIN_B"/>
</dbReference>
<evidence type="ECO:0000259" key="6">
    <source>
        <dbReference type="PROSITE" id="PS50221"/>
    </source>
</evidence>
<accession>A0A401QBE1</accession>
<sequence>FEVCVLNTEEQVKELTFPNGYLTESLIQISPNTIKQNSRNGVVKVVLILYNNLGQFLSTENATVKMGTDPSSQSTSIVVNSQIIAASINKESSRVFLTEPVIFTLQHLD</sequence>
<dbReference type="Proteomes" id="UP000288216">
    <property type="component" value="Unassembled WGS sequence"/>
</dbReference>
<dbReference type="AlphaFoldDB" id="A0A401QBE1"/>
<evidence type="ECO:0000313" key="8">
    <source>
        <dbReference type="Proteomes" id="UP000288216"/>
    </source>
</evidence>
<proteinExistence type="predicted"/>
<keyword evidence="3" id="KW-1133">Transmembrane helix</keyword>
<reference evidence="7 8" key="1">
    <citation type="journal article" date="2018" name="Nat. Ecol. Evol.">
        <title>Shark genomes provide insights into elasmobranch evolution and the origin of vertebrates.</title>
        <authorList>
            <person name="Hara Y"/>
            <person name="Yamaguchi K"/>
            <person name="Onimaru K"/>
            <person name="Kadota M"/>
            <person name="Koyanagi M"/>
            <person name="Keeley SD"/>
            <person name="Tatsumi K"/>
            <person name="Tanaka K"/>
            <person name="Motone F"/>
            <person name="Kageyama Y"/>
            <person name="Nozu R"/>
            <person name="Adachi N"/>
            <person name="Nishimura O"/>
            <person name="Nakagawa R"/>
            <person name="Tanegashima C"/>
            <person name="Kiyatake I"/>
            <person name="Matsumoto R"/>
            <person name="Murakumo K"/>
            <person name="Nishida K"/>
            <person name="Terakita A"/>
            <person name="Kuratani S"/>
            <person name="Sato K"/>
            <person name="Hyodo S Kuraku.S."/>
        </authorList>
    </citation>
    <scope>NUCLEOTIDE SEQUENCE [LARGE SCALE GENOMIC DNA]</scope>
</reference>
<dbReference type="EMBL" id="BFAA01021082">
    <property type="protein sequence ID" value="GCB82704.1"/>
    <property type="molecule type" value="Genomic_DNA"/>
</dbReference>
<gene>
    <name evidence="7" type="ORF">scyTo_0022064</name>
</gene>